<name>A0AA39ZSB5_9PEZI</name>
<accession>A0AA39ZSB5</accession>
<organism evidence="2 3">
    <name type="scientific">Lasiosphaeris hirsuta</name>
    <dbReference type="NCBI Taxonomy" id="260670"/>
    <lineage>
        <taxon>Eukaryota</taxon>
        <taxon>Fungi</taxon>
        <taxon>Dikarya</taxon>
        <taxon>Ascomycota</taxon>
        <taxon>Pezizomycotina</taxon>
        <taxon>Sordariomycetes</taxon>
        <taxon>Sordariomycetidae</taxon>
        <taxon>Sordariales</taxon>
        <taxon>Lasiosphaeriaceae</taxon>
        <taxon>Lasiosphaeris</taxon>
    </lineage>
</organism>
<keyword evidence="3" id="KW-1185">Reference proteome</keyword>
<evidence type="ECO:0000313" key="3">
    <source>
        <dbReference type="Proteomes" id="UP001172102"/>
    </source>
</evidence>
<reference evidence="2" key="1">
    <citation type="submission" date="2023-06" db="EMBL/GenBank/DDBJ databases">
        <title>Genome-scale phylogeny and comparative genomics of the fungal order Sordariales.</title>
        <authorList>
            <consortium name="Lawrence Berkeley National Laboratory"/>
            <person name="Hensen N."/>
            <person name="Bonometti L."/>
            <person name="Westerberg I."/>
            <person name="Brannstrom I.O."/>
            <person name="Guillou S."/>
            <person name="Cros-Aarteil S."/>
            <person name="Calhoun S."/>
            <person name="Haridas S."/>
            <person name="Kuo A."/>
            <person name="Mondo S."/>
            <person name="Pangilinan J."/>
            <person name="Riley R."/>
            <person name="Labutti K."/>
            <person name="Andreopoulos B."/>
            <person name="Lipzen A."/>
            <person name="Chen C."/>
            <person name="Yanf M."/>
            <person name="Daum C."/>
            <person name="Ng V."/>
            <person name="Clum A."/>
            <person name="Steindorff A."/>
            <person name="Ohm R."/>
            <person name="Martin F."/>
            <person name="Silar P."/>
            <person name="Natvig D."/>
            <person name="Lalanne C."/>
            <person name="Gautier V."/>
            <person name="Ament-Velasquez S.L."/>
            <person name="Kruys A."/>
            <person name="Hutchinson M.I."/>
            <person name="Powell A.J."/>
            <person name="Barry K."/>
            <person name="Miller A.N."/>
            <person name="Grigoriev I.V."/>
            <person name="Debuchy R."/>
            <person name="Gladieux P."/>
            <person name="Thoren M.H."/>
            <person name="Johannesson H."/>
        </authorList>
    </citation>
    <scope>NUCLEOTIDE SEQUENCE</scope>
    <source>
        <strain evidence="2">SMH4607-1</strain>
    </source>
</reference>
<proteinExistence type="predicted"/>
<dbReference type="Proteomes" id="UP001172102">
    <property type="component" value="Unassembled WGS sequence"/>
</dbReference>
<dbReference type="EMBL" id="JAUKUA010000008">
    <property type="protein sequence ID" value="KAK0702732.1"/>
    <property type="molecule type" value="Genomic_DNA"/>
</dbReference>
<evidence type="ECO:0000313" key="2">
    <source>
        <dbReference type="EMBL" id="KAK0702732.1"/>
    </source>
</evidence>
<comment type="caution">
    <text evidence="2">The sequence shown here is derived from an EMBL/GenBank/DDBJ whole genome shotgun (WGS) entry which is preliminary data.</text>
</comment>
<dbReference type="AlphaFoldDB" id="A0AA39ZSB5"/>
<feature type="coiled-coil region" evidence="1">
    <location>
        <begin position="464"/>
        <end position="502"/>
    </location>
</feature>
<evidence type="ECO:0000256" key="1">
    <source>
        <dbReference type="SAM" id="Coils"/>
    </source>
</evidence>
<feature type="coiled-coil region" evidence="1">
    <location>
        <begin position="597"/>
        <end position="624"/>
    </location>
</feature>
<gene>
    <name evidence="2" type="ORF">B0H67DRAFT_546965</name>
</gene>
<protein>
    <submittedName>
        <fullName evidence="2">Uncharacterized protein</fullName>
    </submittedName>
</protein>
<keyword evidence="1" id="KW-0175">Coiled coil</keyword>
<sequence>MIGGAMDEGHPMDLQLDRVTLIAASKDIPDDYGLNTARFPIKEGVFLCAELKSVPFVGDLCKGSSPEDRYVLRAGYSKEGGLSISIILPENTRIELSPTVKSGPLTLIVETQPELRVLFQATLWVTPDEESKPLQLDLGVSANSLQAAVYAQMLGQWENPLGLSPRLKIGPLALEVEIIYEQFLATGTPSGIGFAGALSVGGSSAEEVDEYDLAFNLGTNPKETLVKVKATRFESGRIINLVNAVADLDIDKPEREIIRFEDVNVYASPLGCIIGTQVYPAGFVVQGKAFILDKKVEIDCRIGREGLKLKGEVEGFHLGPLKVRGGKRADGTQGKNALIDFEITKERQCFEVSGSVALWDLEASVFVKAQVLPDPELEFNFELAWSPLLRFQVDGKLIKPEEPSLKDGDVKNAVAEKAGAGPLINLQDCDFELHAVLEQRILTEISEAMQKWFSSAQVSVHEGIDEAKRKVDEAKIAFEQACEAAKQEVEKTRAKFDAAMEDVQGALREKEDECRQDRLSNERYILEEERRADEHIQAAIGDLNSKQKAFEDDMEKKKRDLAQKRRDGDDTINGSIRELQGAREALQRGFGDAVGALESAQSRVNAEQWRVKEAQDRLDEAVDDLDDCHFWETPYYACKVAVLGAEVLVLKAALSAAWLILEGARFIVEGVAYNIALRAVSLGEGALEAARVMWAGIIAAAQLALDGVVAVHAAGIEIAKGAVIVAEKVALGIKQAAAATKNALLATQQGILQAARAVVKAVAEGIDFIAFQTALAALDFAQKNTTWVDLAKGALDAAEAVAQAALTAAKWLAERLCDTLNIELVEITGSLKTITEGKPFKIRVKGVVLGERFDFSATWSPKDILGFIVGLCKELWDKFMENVLELFAASK</sequence>